<feature type="signal peptide" evidence="1">
    <location>
        <begin position="1"/>
        <end position="20"/>
    </location>
</feature>
<protein>
    <submittedName>
        <fullName evidence="2">Uncharacterized protein</fullName>
    </submittedName>
</protein>
<reference evidence="2" key="1">
    <citation type="submission" date="2024-04" db="UniProtKB">
        <authorList>
            <consortium name="EnsemblMetazoa"/>
        </authorList>
    </citation>
    <scope>IDENTIFICATION</scope>
    <source>
        <strain evidence="2">EBRO</strain>
    </source>
</reference>
<accession>A0AAG5CZY6</accession>
<keyword evidence="3" id="KW-1185">Reference proteome</keyword>
<name>A0AAG5CZY6_ANOAO</name>
<sequence>MFSVGAVVLGVFWVTAGADAFLPLLTNVYMNGQGRAGGSAMSARAPQTVCSWYNVPRYAGNNGGGSLWVNGMGNAGNNGWSNAGNNGWSNAGNIGWGNAGSPNSLPGLMALLGSVYSSSITGSSGQAGRPGFAVRVEETIPRGSGGGLSNAPLPANAAGTRELDYYDQDAQYYYDDDYDYYGQDYTYSDSVEYADTVVFSLPQNEAPPTIVELLQTIYGSQFGTASGGSNPCGACAASMLNMLMG</sequence>
<dbReference type="Proteomes" id="UP000075880">
    <property type="component" value="Unassembled WGS sequence"/>
</dbReference>
<evidence type="ECO:0000256" key="1">
    <source>
        <dbReference type="SAM" id="SignalP"/>
    </source>
</evidence>
<keyword evidence="1" id="KW-0732">Signal</keyword>
<proteinExistence type="predicted"/>
<evidence type="ECO:0000313" key="3">
    <source>
        <dbReference type="Proteomes" id="UP000075880"/>
    </source>
</evidence>
<evidence type="ECO:0000313" key="2">
    <source>
        <dbReference type="EnsemblMetazoa" id="ENSAATROPP003968"/>
    </source>
</evidence>
<dbReference type="AlphaFoldDB" id="A0AAG5CZY6"/>
<organism evidence="2 3">
    <name type="scientific">Anopheles atroparvus</name>
    <name type="common">European mosquito</name>
    <dbReference type="NCBI Taxonomy" id="41427"/>
    <lineage>
        <taxon>Eukaryota</taxon>
        <taxon>Metazoa</taxon>
        <taxon>Ecdysozoa</taxon>
        <taxon>Arthropoda</taxon>
        <taxon>Hexapoda</taxon>
        <taxon>Insecta</taxon>
        <taxon>Pterygota</taxon>
        <taxon>Neoptera</taxon>
        <taxon>Endopterygota</taxon>
        <taxon>Diptera</taxon>
        <taxon>Nematocera</taxon>
        <taxon>Culicoidea</taxon>
        <taxon>Culicidae</taxon>
        <taxon>Anophelinae</taxon>
        <taxon>Anopheles</taxon>
    </lineage>
</organism>
<dbReference type="EnsemblMetazoa" id="ENSAATROPT004134">
    <property type="protein sequence ID" value="ENSAATROPP003968"/>
    <property type="gene ID" value="ENSAATROPG003275"/>
</dbReference>
<feature type="chain" id="PRO_5042548712" evidence="1">
    <location>
        <begin position="21"/>
        <end position="245"/>
    </location>
</feature>